<evidence type="ECO:0000313" key="2">
    <source>
        <dbReference type="EMBL" id="KAL0465163.1"/>
    </source>
</evidence>
<feature type="region of interest" description="Disordered" evidence="1">
    <location>
        <begin position="29"/>
        <end position="92"/>
    </location>
</feature>
<dbReference type="PANTHER" id="PTHR37049:SF4">
    <property type="entry name" value="RHODANESE DOMAIN-CONTAINING PROTEIN"/>
    <property type="match status" value="1"/>
</dbReference>
<dbReference type="EMBL" id="JAVLET010000018">
    <property type="protein sequence ID" value="KAL0465163.1"/>
    <property type="molecule type" value="Genomic_DNA"/>
</dbReference>
<evidence type="ECO:0008006" key="4">
    <source>
        <dbReference type="Google" id="ProtNLM"/>
    </source>
</evidence>
<gene>
    <name evidence="2" type="ORF">QR685DRAFT_538763</name>
</gene>
<evidence type="ECO:0000256" key="1">
    <source>
        <dbReference type="SAM" id="MobiDB-lite"/>
    </source>
</evidence>
<protein>
    <recommendedName>
        <fullName evidence="4">Tail specific protease domain-containing protein</fullName>
    </recommendedName>
</protein>
<feature type="compositionally biased region" description="Gly residues" evidence="1">
    <location>
        <begin position="383"/>
        <end position="396"/>
    </location>
</feature>
<name>A0ABR3CYK7_NEUIN</name>
<sequence length="403" mass="43359">MNYTDGHTLFKAACLPDYVPSLSSFSHSPIPSSPHVIDNNNNEPPPSTQGIYPHPIIRIHSNSNPPNPPPSNVPLASPFHKQQKTSSPVAATQDNKTKLILDLSGNPGGGRDSGLNIFSILFPDLKIRTATRFRATEINTSTDLKGEEVEEEVPIDPPFIASVAVRPDQKTKFKGGWEEIFGPDETIPKGGQGNMSRLLAHFDLELASTETDPLFGYGALKGSTEDGRNRPFKAEDIVVIGNKRECASTCALLISSSPSEGVKGGQYWSLKTIYRHISRAVELAVGNSASLTEEELQRLKELAPVDPDPVLGAAAVGEGGVNFRDLYYLDDDGDEEDDSKEGKGKGKGMNIGTVPAQFIYEPAECRRPARMWEVAREVMFGGGECVEGSKTGSGSGKGKRPGG</sequence>
<proteinExistence type="predicted"/>
<organism evidence="2 3">
    <name type="scientific">Neurospora intermedia</name>
    <dbReference type="NCBI Taxonomy" id="5142"/>
    <lineage>
        <taxon>Eukaryota</taxon>
        <taxon>Fungi</taxon>
        <taxon>Dikarya</taxon>
        <taxon>Ascomycota</taxon>
        <taxon>Pezizomycotina</taxon>
        <taxon>Sordariomycetes</taxon>
        <taxon>Sordariomycetidae</taxon>
        <taxon>Sordariales</taxon>
        <taxon>Sordariaceae</taxon>
        <taxon>Neurospora</taxon>
    </lineage>
</organism>
<feature type="region of interest" description="Disordered" evidence="1">
    <location>
        <begin position="383"/>
        <end position="403"/>
    </location>
</feature>
<evidence type="ECO:0000313" key="3">
    <source>
        <dbReference type="Proteomes" id="UP001451303"/>
    </source>
</evidence>
<keyword evidence="3" id="KW-1185">Reference proteome</keyword>
<accession>A0ABR3CYK7</accession>
<reference evidence="2 3" key="1">
    <citation type="submission" date="2023-09" db="EMBL/GenBank/DDBJ databases">
        <title>Multi-omics analysis of a traditional fermented food reveals byproduct-associated fungal strains for waste-to-food upcycling.</title>
        <authorList>
            <consortium name="Lawrence Berkeley National Laboratory"/>
            <person name="Rekdal V.M."/>
            <person name="Villalobos-Escobedo J.M."/>
            <person name="Rodriguez-Valeron N."/>
            <person name="Garcia M.O."/>
            <person name="Vasquez D.P."/>
            <person name="Damayanti I."/>
            <person name="Sorensen P.M."/>
            <person name="Baidoo E.E."/>
            <person name="De Carvalho A.C."/>
            <person name="Riley R."/>
            <person name="Lipzen A."/>
            <person name="He G."/>
            <person name="Yan M."/>
            <person name="Haridas S."/>
            <person name="Daum C."/>
            <person name="Yoshinaga Y."/>
            <person name="Ng V."/>
            <person name="Grigoriev I.V."/>
            <person name="Munk R."/>
            <person name="Nuraida L."/>
            <person name="Wijaya C.H."/>
            <person name="Morales P.-C."/>
            <person name="Keasling J.D."/>
        </authorList>
    </citation>
    <scope>NUCLEOTIDE SEQUENCE [LARGE SCALE GENOMIC DNA]</scope>
    <source>
        <strain evidence="2 3">FGSC 2613</strain>
    </source>
</reference>
<dbReference type="Proteomes" id="UP001451303">
    <property type="component" value="Unassembled WGS sequence"/>
</dbReference>
<dbReference type="PANTHER" id="PTHR37049">
    <property type="entry name" value="PEPTIDASE S41 FAMILY PROTEIN"/>
    <property type="match status" value="1"/>
</dbReference>
<comment type="caution">
    <text evidence="2">The sequence shown here is derived from an EMBL/GenBank/DDBJ whole genome shotgun (WGS) entry which is preliminary data.</text>
</comment>
<dbReference type="InterPro" id="IPR052766">
    <property type="entry name" value="S41A_metabolite_peptidase"/>
</dbReference>